<organism evidence="1 2">
    <name type="scientific">Talaromyces stipitatus (strain ATCC 10500 / CBS 375.48 / QM 6759 / NRRL 1006)</name>
    <name type="common">Penicillium stipitatum</name>
    <dbReference type="NCBI Taxonomy" id="441959"/>
    <lineage>
        <taxon>Eukaryota</taxon>
        <taxon>Fungi</taxon>
        <taxon>Dikarya</taxon>
        <taxon>Ascomycota</taxon>
        <taxon>Pezizomycotina</taxon>
        <taxon>Eurotiomycetes</taxon>
        <taxon>Eurotiomycetidae</taxon>
        <taxon>Eurotiales</taxon>
        <taxon>Trichocomaceae</taxon>
        <taxon>Talaromyces</taxon>
        <taxon>Talaromyces sect. Talaromyces</taxon>
    </lineage>
</organism>
<dbReference type="Proteomes" id="UP000001745">
    <property type="component" value="Unassembled WGS sequence"/>
</dbReference>
<dbReference type="OrthoDB" id="3693942at2759"/>
<evidence type="ECO:0000313" key="2">
    <source>
        <dbReference type="Proteomes" id="UP000001745"/>
    </source>
</evidence>
<dbReference type="PhylomeDB" id="B8M483"/>
<dbReference type="VEuPathDB" id="FungiDB:TSTA_040200"/>
<dbReference type="InParanoid" id="B8M483"/>
<proteinExistence type="predicted"/>
<dbReference type="eggNOG" id="ENOG502T89N">
    <property type="taxonomic scope" value="Eukaryota"/>
</dbReference>
<keyword evidence="2" id="KW-1185">Reference proteome</keyword>
<evidence type="ECO:0000313" key="1">
    <source>
        <dbReference type="EMBL" id="EED20826.1"/>
    </source>
</evidence>
<dbReference type="STRING" id="441959.B8M483"/>
<accession>B8M483</accession>
<protein>
    <submittedName>
        <fullName evidence="1">Uncharacterized protein</fullName>
    </submittedName>
</protein>
<reference evidence="2" key="1">
    <citation type="journal article" date="2015" name="Genome Announc.">
        <title>Genome sequence of the AIDS-associated pathogen Penicillium marneffei (ATCC18224) and its near taxonomic relative Talaromyces stipitatus (ATCC10500).</title>
        <authorList>
            <person name="Nierman W.C."/>
            <person name="Fedorova-Abrams N.D."/>
            <person name="Andrianopoulos A."/>
        </authorList>
    </citation>
    <scope>NUCLEOTIDE SEQUENCE [LARGE SCALE GENOMIC DNA]</scope>
    <source>
        <strain evidence="2">ATCC 10500 / CBS 375.48 / QM 6759 / NRRL 1006</strain>
    </source>
</reference>
<dbReference type="RefSeq" id="XP_002481260.1">
    <property type="nucleotide sequence ID" value="XM_002481215.1"/>
</dbReference>
<dbReference type="GeneID" id="8109779"/>
<dbReference type="EMBL" id="EQ962654">
    <property type="protein sequence ID" value="EED20826.1"/>
    <property type="molecule type" value="Genomic_DNA"/>
</dbReference>
<name>B8M483_TALSN</name>
<dbReference type="HOGENOM" id="CLU_858183_0_0_1"/>
<dbReference type="OMA" id="CWSSLKW"/>
<sequence>MSSSSNVPEAHEIVTLGALAQVPAFVNEEEDATTTSDFGVLQGAVDLLGAAAGEIVARATSSDLFQGLSSTRPEPTVIEQVVGRAQDISNNFPPVWYVNFPADRDMTESMRESLRQHSQAILDFKCWSSLKWWSNVFQLVPTNDHPLNKLIQSGLFVQIAMMDLPQTPWLRSIREPVQSGQSITCPFSDLHANIINMAMNAFHQLDDLSRNALEPVLKGIVTSASSATVDHKDLKMVLAEKYEYKRETDSIVSSIRMITFAIGESFYDVQDGKNSRSRWVSCEVGFVQYDAEFDLEGWKNHAVTLNAETKRATEDFINARTINIPGDQGDLIERQRRFIMNADIEIPLD</sequence>
<dbReference type="AlphaFoldDB" id="B8M483"/>
<gene>
    <name evidence="1" type="ORF">TSTA_040200</name>
</gene>